<dbReference type="NCBIfam" id="TIGR01510">
    <property type="entry name" value="coaD_prev_kdtB"/>
    <property type="match status" value="1"/>
</dbReference>
<dbReference type="SUPFAM" id="SSF52374">
    <property type="entry name" value="Nucleotidylyl transferase"/>
    <property type="match status" value="1"/>
</dbReference>
<feature type="site" description="Transition state stabilizer" evidence="9">
    <location>
        <position position="5"/>
    </location>
</feature>
<dbReference type="PRINTS" id="PR01020">
    <property type="entry name" value="LPSBIOSNTHSS"/>
</dbReference>
<evidence type="ECO:0000313" key="12">
    <source>
        <dbReference type="Proteomes" id="UP001165079"/>
    </source>
</evidence>
<dbReference type="InterPro" id="IPR001980">
    <property type="entry name" value="PPAT"/>
</dbReference>
<keyword evidence="2 9" id="KW-0808">Transferase</keyword>
<dbReference type="Pfam" id="PF01467">
    <property type="entry name" value="CTP_transf_like"/>
    <property type="match status" value="1"/>
</dbReference>
<dbReference type="GO" id="GO:0004595">
    <property type="term" value="F:pantetheine-phosphate adenylyltransferase activity"/>
    <property type="evidence" value="ECO:0007669"/>
    <property type="project" value="UniProtKB-UniRule"/>
</dbReference>
<evidence type="ECO:0000256" key="5">
    <source>
        <dbReference type="ARBA" id="ARBA00022840"/>
    </source>
</evidence>
<evidence type="ECO:0000256" key="3">
    <source>
        <dbReference type="ARBA" id="ARBA00022695"/>
    </source>
</evidence>
<feature type="domain" description="Cytidyltransferase-like" evidence="10">
    <location>
        <begin position="2"/>
        <end position="119"/>
    </location>
</feature>
<comment type="function">
    <text evidence="9">Reversibly transfers an adenylyl group from ATP to 4'-phosphopantetheine, yielding dephospho-CoA (dPCoA) and pyrophosphate.</text>
</comment>
<dbReference type="CDD" id="cd02163">
    <property type="entry name" value="PPAT"/>
    <property type="match status" value="1"/>
</dbReference>
<comment type="catalytic activity">
    <reaction evidence="8 9">
        <text>(R)-4'-phosphopantetheine + ATP + H(+) = 3'-dephospho-CoA + diphosphate</text>
        <dbReference type="Rhea" id="RHEA:19801"/>
        <dbReference type="ChEBI" id="CHEBI:15378"/>
        <dbReference type="ChEBI" id="CHEBI:30616"/>
        <dbReference type="ChEBI" id="CHEBI:33019"/>
        <dbReference type="ChEBI" id="CHEBI:57328"/>
        <dbReference type="ChEBI" id="CHEBI:61723"/>
        <dbReference type="EC" id="2.7.7.3"/>
    </reaction>
</comment>
<dbReference type="GO" id="GO:0005524">
    <property type="term" value="F:ATP binding"/>
    <property type="evidence" value="ECO:0007669"/>
    <property type="project" value="UniProtKB-KW"/>
</dbReference>
<comment type="caution">
    <text evidence="11">The sequence shown here is derived from an EMBL/GenBank/DDBJ whole genome shotgun (WGS) entry which is preliminary data.</text>
</comment>
<keyword evidence="4 9" id="KW-0547">Nucleotide-binding</keyword>
<comment type="subunit">
    <text evidence="9">Homohexamer.</text>
</comment>
<evidence type="ECO:0000256" key="2">
    <source>
        <dbReference type="ARBA" id="ARBA00022679"/>
    </source>
</evidence>
<organism evidence="11 12">
    <name type="scientific">Actinorhabdospora filicis</name>
    <dbReference type="NCBI Taxonomy" id="1785913"/>
    <lineage>
        <taxon>Bacteria</taxon>
        <taxon>Bacillati</taxon>
        <taxon>Actinomycetota</taxon>
        <taxon>Actinomycetes</taxon>
        <taxon>Micromonosporales</taxon>
        <taxon>Micromonosporaceae</taxon>
        <taxon>Actinorhabdospora</taxon>
    </lineage>
</organism>
<protein>
    <recommendedName>
        <fullName evidence="9">Phosphopantetheine adenylyltransferase</fullName>
        <ecNumber evidence="9">2.7.7.3</ecNumber>
    </recommendedName>
    <alternativeName>
        <fullName evidence="9">Dephospho-CoA pyrophosphorylase</fullName>
    </alternativeName>
    <alternativeName>
        <fullName evidence="9">Pantetheine-phosphate adenylyltransferase</fullName>
        <shortName evidence="9">PPAT</shortName>
    </alternativeName>
</protein>
<dbReference type="GO" id="GO:0005737">
    <property type="term" value="C:cytoplasm"/>
    <property type="evidence" value="ECO:0007669"/>
    <property type="project" value="UniProtKB-SubCell"/>
</dbReference>
<feature type="binding site" evidence="9">
    <location>
        <position position="5"/>
    </location>
    <ligand>
        <name>ATP</name>
        <dbReference type="ChEBI" id="CHEBI:30616"/>
    </ligand>
</feature>
<dbReference type="HAMAP" id="MF_00151">
    <property type="entry name" value="PPAT_bact"/>
    <property type="match status" value="1"/>
</dbReference>
<keyword evidence="1 9" id="KW-0963">Cytoplasm</keyword>
<evidence type="ECO:0000313" key="11">
    <source>
        <dbReference type="EMBL" id="GLZ79923.1"/>
    </source>
</evidence>
<dbReference type="Proteomes" id="UP001165079">
    <property type="component" value="Unassembled WGS sequence"/>
</dbReference>
<comment type="caution">
    <text evidence="9">Lacks conserved residue(s) required for the propagation of feature annotation.</text>
</comment>
<dbReference type="Gene3D" id="3.40.50.620">
    <property type="entry name" value="HUPs"/>
    <property type="match status" value="1"/>
</dbReference>
<comment type="subcellular location">
    <subcellularLocation>
        <location evidence="9">Cytoplasm</location>
    </subcellularLocation>
</comment>
<dbReference type="EMBL" id="BSTX01000003">
    <property type="protein sequence ID" value="GLZ79923.1"/>
    <property type="molecule type" value="Genomic_DNA"/>
</dbReference>
<evidence type="ECO:0000256" key="8">
    <source>
        <dbReference type="ARBA" id="ARBA00029346"/>
    </source>
</evidence>
<feature type="binding site" evidence="9">
    <location>
        <position position="86"/>
    </location>
    <ligand>
        <name>ATP</name>
        <dbReference type="ChEBI" id="CHEBI:30616"/>
    </ligand>
</feature>
<dbReference type="InterPro" id="IPR014729">
    <property type="entry name" value="Rossmann-like_a/b/a_fold"/>
</dbReference>
<dbReference type="NCBIfam" id="TIGR00125">
    <property type="entry name" value="cyt_tran_rel"/>
    <property type="match status" value="1"/>
</dbReference>
<feature type="binding site" evidence="9">
    <location>
        <position position="29"/>
    </location>
    <ligand>
        <name>substrate</name>
    </ligand>
</feature>
<feature type="binding site" evidence="9">
    <location>
        <begin position="76"/>
        <end position="78"/>
    </location>
    <ligand>
        <name>ATP</name>
        <dbReference type="ChEBI" id="CHEBI:30616"/>
    </ligand>
</feature>
<dbReference type="InterPro" id="IPR004821">
    <property type="entry name" value="Cyt_trans-like"/>
</dbReference>
<feature type="binding site" evidence="9">
    <location>
        <position position="61"/>
    </location>
    <ligand>
        <name>substrate</name>
    </ligand>
</feature>
<evidence type="ECO:0000256" key="6">
    <source>
        <dbReference type="ARBA" id="ARBA00022842"/>
    </source>
</evidence>
<comment type="cofactor">
    <cofactor evidence="9">
        <name>Mg(2+)</name>
        <dbReference type="ChEBI" id="CHEBI:18420"/>
    </cofactor>
</comment>
<evidence type="ECO:0000256" key="1">
    <source>
        <dbReference type="ARBA" id="ARBA00022490"/>
    </source>
</evidence>
<keyword evidence="5 9" id="KW-0067">ATP-binding</keyword>
<comment type="pathway">
    <text evidence="9">Cofactor biosynthesis; coenzyme A biosynthesis; CoA from (R)-pantothenate: step 4/5.</text>
</comment>
<accession>A0A9W6SPD7</accession>
<name>A0A9W6SPD7_9ACTN</name>
<keyword evidence="6 9" id="KW-0460">Magnesium</keyword>
<dbReference type="PANTHER" id="PTHR21342">
    <property type="entry name" value="PHOSPHOPANTETHEINE ADENYLYLTRANSFERASE"/>
    <property type="match status" value="1"/>
</dbReference>
<dbReference type="GO" id="GO:0015937">
    <property type="term" value="P:coenzyme A biosynthetic process"/>
    <property type="evidence" value="ECO:0007669"/>
    <property type="project" value="UniProtKB-UniRule"/>
</dbReference>
<evidence type="ECO:0000256" key="7">
    <source>
        <dbReference type="ARBA" id="ARBA00022993"/>
    </source>
</evidence>
<comment type="similarity">
    <text evidence="9">Belongs to the bacterial CoaD family.</text>
</comment>
<evidence type="ECO:0000256" key="4">
    <source>
        <dbReference type="ARBA" id="ARBA00022741"/>
    </source>
</evidence>
<reference evidence="11" key="1">
    <citation type="submission" date="2023-03" db="EMBL/GenBank/DDBJ databases">
        <title>Actinorhabdospora filicis NBRC 111898.</title>
        <authorList>
            <person name="Ichikawa N."/>
            <person name="Sato H."/>
            <person name="Tonouchi N."/>
        </authorList>
    </citation>
    <scope>NUCLEOTIDE SEQUENCE</scope>
    <source>
        <strain evidence="11">NBRC 111898</strain>
    </source>
</reference>
<dbReference type="PANTHER" id="PTHR21342:SF1">
    <property type="entry name" value="PHOSPHOPANTETHEINE ADENYLYLTRANSFERASE"/>
    <property type="match status" value="1"/>
</dbReference>
<evidence type="ECO:0000259" key="10">
    <source>
        <dbReference type="Pfam" id="PF01467"/>
    </source>
</evidence>
<proteinExistence type="inferred from homology"/>
<sequence>MTLGHLDIIERASRLYDEVYVAVFVNSSKKGLFSHGERLEMLREVTEHLSNVRIDSFKGLVVDYCKANEIPVVVKGIRAASDFDYELQMAQMNHGLADVETLFMPTNRLYSFLSSSLVKDVAKWGGDVSAHVPQTVARRLVARLREQ</sequence>
<dbReference type="AlphaFoldDB" id="A0A9W6SPD7"/>
<keyword evidence="3 9" id="KW-0548">Nucleotidyltransferase</keyword>
<feature type="binding site" evidence="9">
    <location>
        <position position="75"/>
    </location>
    <ligand>
        <name>substrate</name>
    </ligand>
</feature>
<keyword evidence="12" id="KW-1185">Reference proteome</keyword>
<keyword evidence="7 9" id="KW-0173">Coenzyme A biosynthesis</keyword>
<feature type="binding site" evidence="9">
    <location>
        <begin position="110"/>
        <end position="116"/>
    </location>
    <ligand>
        <name>ATP</name>
        <dbReference type="ChEBI" id="CHEBI:30616"/>
    </ligand>
</feature>
<dbReference type="EC" id="2.7.7.3" evidence="9"/>
<evidence type="ECO:0000256" key="9">
    <source>
        <dbReference type="HAMAP-Rule" id="MF_00151"/>
    </source>
</evidence>
<gene>
    <name evidence="9 11" type="primary">coaD</name>
    <name evidence="11" type="ORF">Afil01_47300</name>
</gene>